<keyword evidence="3" id="KW-1185">Reference proteome</keyword>
<feature type="domain" description="SCP2" evidence="1">
    <location>
        <begin position="37"/>
        <end position="83"/>
    </location>
</feature>
<reference evidence="3" key="1">
    <citation type="journal article" date="2018" name="Nat. Microbiol.">
        <title>Leveraging single-cell genomics to expand the fungal tree of life.</title>
        <authorList>
            <person name="Ahrendt S.R."/>
            <person name="Quandt C.A."/>
            <person name="Ciobanu D."/>
            <person name="Clum A."/>
            <person name="Salamov A."/>
            <person name="Andreopoulos B."/>
            <person name="Cheng J.F."/>
            <person name="Woyke T."/>
            <person name="Pelin A."/>
            <person name="Henrissat B."/>
            <person name="Reynolds N.K."/>
            <person name="Benny G.L."/>
            <person name="Smith M.E."/>
            <person name="James T.Y."/>
            <person name="Grigoriev I.V."/>
        </authorList>
    </citation>
    <scope>NUCLEOTIDE SEQUENCE [LARGE SCALE GENOMIC DNA]</scope>
</reference>
<dbReference type="AlphaFoldDB" id="A0A4P9W1V9"/>
<gene>
    <name evidence="2" type="ORF">BDK51DRAFT_19876</name>
</gene>
<accession>A0A4P9W1V9</accession>
<dbReference type="Proteomes" id="UP000269721">
    <property type="component" value="Unassembled WGS sequence"/>
</dbReference>
<dbReference type="SUPFAM" id="SSF55718">
    <property type="entry name" value="SCP-like"/>
    <property type="match status" value="1"/>
</dbReference>
<dbReference type="InterPro" id="IPR003033">
    <property type="entry name" value="SCP2_sterol-bd_dom"/>
</dbReference>
<protein>
    <recommendedName>
        <fullName evidence="1">SCP2 domain-containing protein</fullName>
    </recommendedName>
</protein>
<evidence type="ECO:0000313" key="2">
    <source>
        <dbReference type="EMBL" id="RKO84570.1"/>
    </source>
</evidence>
<organism evidence="2 3">
    <name type="scientific">Blyttiomyces helicus</name>
    <dbReference type="NCBI Taxonomy" id="388810"/>
    <lineage>
        <taxon>Eukaryota</taxon>
        <taxon>Fungi</taxon>
        <taxon>Fungi incertae sedis</taxon>
        <taxon>Chytridiomycota</taxon>
        <taxon>Chytridiomycota incertae sedis</taxon>
        <taxon>Chytridiomycetes</taxon>
        <taxon>Chytridiomycetes incertae sedis</taxon>
        <taxon>Blyttiomyces</taxon>
    </lineage>
</organism>
<feature type="non-terminal residue" evidence="2">
    <location>
        <position position="1"/>
    </location>
</feature>
<dbReference type="Pfam" id="PF02036">
    <property type="entry name" value="SCP2"/>
    <property type="match status" value="1"/>
</dbReference>
<dbReference type="OrthoDB" id="10265837at2759"/>
<evidence type="ECO:0000313" key="3">
    <source>
        <dbReference type="Proteomes" id="UP000269721"/>
    </source>
</evidence>
<evidence type="ECO:0000259" key="1">
    <source>
        <dbReference type="Pfam" id="PF02036"/>
    </source>
</evidence>
<name>A0A4P9W1V9_9FUNG</name>
<sequence length="116" mass="12878">DPRYLLFQGRLAPPVISRTRPALPRRADTIPSTAPLPVVVMEIEDTDILKFISGGLTGLKAFTTNRVRIHGDLILAQQLEEVFIRTGGVEKAMAFLEKATGLKMEPVPRRTKKSKL</sequence>
<dbReference type="Gene3D" id="3.30.1050.10">
    <property type="entry name" value="SCP2 sterol-binding domain"/>
    <property type="match status" value="1"/>
</dbReference>
<proteinExistence type="predicted"/>
<dbReference type="InterPro" id="IPR036527">
    <property type="entry name" value="SCP2_sterol-bd_dom_sf"/>
</dbReference>
<dbReference type="EMBL" id="KZ999960">
    <property type="protein sequence ID" value="RKO84570.1"/>
    <property type="molecule type" value="Genomic_DNA"/>
</dbReference>